<sequence length="183" mass="22238">VKIIIICTRTKYLVEVYKYLYFPQDFYSSINRKELYLRYVYKLVDLHLSCDNYTEAGYTLLQHANLLKWEPEMIPRALCSPLYQHINRHRQLKMELYHMIIGYFDKGKMWEDALTRCKELMVIFEDVIMDYSELAKLHSKIAEFYKKIMDPHNMRPEPEYFRVAYYGRGFPAFLQNKILVFRS</sequence>
<dbReference type="Proteomes" id="UP001497623">
    <property type="component" value="Unassembled WGS sequence"/>
</dbReference>
<dbReference type="GO" id="GO:0016477">
    <property type="term" value="P:cell migration"/>
    <property type="evidence" value="ECO:0007669"/>
    <property type="project" value="TreeGrafter"/>
</dbReference>
<feature type="non-terminal residue" evidence="4">
    <location>
        <position position="183"/>
    </location>
</feature>
<dbReference type="GO" id="GO:0007520">
    <property type="term" value="P:myoblast fusion"/>
    <property type="evidence" value="ECO:0007669"/>
    <property type="project" value="TreeGrafter"/>
</dbReference>
<evidence type="ECO:0000256" key="2">
    <source>
        <dbReference type="PROSITE-ProRule" id="PRU00984"/>
    </source>
</evidence>
<feature type="domain" description="DOCKER" evidence="3">
    <location>
        <begin position="27"/>
        <end position="183"/>
    </location>
</feature>
<dbReference type="Gene3D" id="1.25.40.410">
    <property type="match status" value="1"/>
</dbReference>
<dbReference type="PANTHER" id="PTHR45653">
    <property type="entry name" value="DEDICATOR OF CYTOKINESIS"/>
    <property type="match status" value="1"/>
</dbReference>
<dbReference type="InterPro" id="IPR027357">
    <property type="entry name" value="DOCKER_dom"/>
</dbReference>
<proteinExistence type="inferred from homology"/>
<gene>
    <name evidence="4" type="ORF">MNOR_LOCUS41087</name>
</gene>
<dbReference type="GO" id="GO:0005085">
    <property type="term" value="F:guanyl-nucleotide exchange factor activity"/>
    <property type="evidence" value="ECO:0007669"/>
    <property type="project" value="UniProtKB-KW"/>
</dbReference>
<name>A0AAV2SSV0_MEGNR</name>
<evidence type="ECO:0000313" key="5">
    <source>
        <dbReference type="Proteomes" id="UP001497623"/>
    </source>
</evidence>
<dbReference type="GO" id="GO:0005886">
    <property type="term" value="C:plasma membrane"/>
    <property type="evidence" value="ECO:0007669"/>
    <property type="project" value="TreeGrafter"/>
</dbReference>
<comment type="caution">
    <text evidence="4">The sequence shown here is derived from an EMBL/GenBank/DDBJ whole genome shotgun (WGS) entry which is preliminary data.</text>
</comment>
<evidence type="ECO:0000313" key="4">
    <source>
        <dbReference type="EMBL" id="CAL4245716.1"/>
    </source>
</evidence>
<feature type="non-terminal residue" evidence="4">
    <location>
        <position position="1"/>
    </location>
</feature>
<dbReference type="InterPro" id="IPR026791">
    <property type="entry name" value="DOCK"/>
</dbReference>
<dbReference type="GO" id="GO:0005737">
    <property type="term" value="C:cytoplasm"/>
    <property type="evidence" value="ECO:0007669"/>
    <property type="project" value="TreeGrafter"/>
</dbReference>
<protein>
    <recommendedName>
        <fullName evidence="3">DOCKER domain-containing protein</fullName>
    </recommendedName>
</protein>
<dbReference type="EMBL" id="CAXKWB010140595">
    <property type="protein sequence ID" value="CAL4245716.1"/>
    <property type="molecule type" value="Genomic_DNA"/>
</dbReference>
<dbReference type="PANTHER" id="PTHR45653:SF10">
    <property type="entry name" value="MYOBLAST CITY, ISOFORM B"/>
    <property type="match status" value="1"/>
</dbReference>
<dbReference type="InterPro" id="IPR043161">
    <property type="entry name" value="DOCK_C_lobe_A"/>
</dbReference>
<dbReference type="PROSITE" id="PS51651">
    <property type="entry name" value="DOCKER"/>
    <property type="match status" value="1"/>
</dbReference>
<comment type="similarity">
    <text evidence="2">Belongs to the DOCK family.</text>
</comment>
<keyword evidence="5" id="KW-1185">Reference proteome</keyword>
<reference evidence="4 5" key="1">
    <citation type="submission" date="2024-05" db="EMBL/GenBank/DDBJ databases">
        <authorList>
            <person name="Wallberg A."/>
        </authorList>
    </citation>
    <scope>NUCLEOTIDE SEQUENCE [LARGE SCALE GENOMIC DNA]</scope>
</reference>
<dbReference type="InterPro" id="IPR046769">
    <property type="entry name" value="DOCKER_Lobe_A"/>
</dbReference>
<evidence type="ECO:0000259" key="3">
    <source>
        <dbReference type="PROSITE" id="PS51651"/>
    </source>
</evidence>
<dbReference type="GO" id="GO:0007264">
    <property type="term" value="P:small GTPase-mediated signal transduction"/>
    <property type="evidence" value="ECO:0007669"/>
    <property type="project" value="InterPro"/>
</dbReference>
<organism evidence="4 5">
    <name type="scientific">Meganyctiphanes norvegica</name>
    <name type="common">Northern krill</name>
    <name type="synonym">Thysanopoda norvegica</name>
    <dbReference type="NCBI Taxonomy" id="48144"/>
    <lineage>
        <taxon>Eukaryota</taxon>
        <taxon>Metazoa</taxon>
        <taxon>Ecdysozoa</taxon>
        <taxon>Arthropoda</taxon>
        <taxon>Crustacea</taxon>
        <taxon>Multicrustacea</taxon>
        <taxon>Malacostraca</taxon>
        <taxon>Eumalacostraca</taxon>
        <taxon>Eucarida</taxon>
        <taxon>Euphausiacea</taxon>
        <taxon>Euphausiidae</taxon>
        <taxon>Meganyctiphanes</taxon>
    </lineage>
</organism>
<dbReference type="AlphaFoldDB" id="A0AAV2SSV0"/>
<evidence type="ECO:0000256" key="1">
    <source>
        <dbReference type="ARBA" id="ARBA00022658"/>
    </source>
</evidence>
<dbReference type="Pfam" id="PF06920">
    <property type="entry name" value="DHR-2_Lobe_A"/>
    <property type="match status" value="1"/>
</dbReference>
<dbReference type="GO" id="GO:0031267">
    <property type="term" value="F:small GTPase binding"/>
    <property type="evidence" value="ECO:0007669"/>
    <property type="project" value="TreeGrafter"/>
</dbReference>
<keyword evidence="1" id="KW-0344">Guanine-nucleotide releasing factor</keyword>
<accession>A0AAV2SSV0</accession>